<evidence type="ECO:0000313" key="3">
    <source>
        <dbReference type="Proteomes" id="UP001317742"/>
    </source>
</evidence>
<gene>
    <name evidence="2" type="ORF">SYK_16050</name>
</gene>
<dbReference type="Proteomes" id="UP001317742">
    <property type="component" value="Chromosome"/>
</dbReference>
<dbReference type="Pfam" id="PF03413">
    <property type="entry name" value="PepSY"/>
    <property type="match status" value="1"/>
</dbReference>
<proteinExistence type="predicted"/>
<keyword evidence="3" id="KW-1185">Reference proteome</keyword>
<protein>
    <recommendedName>
        <fullName evidence="1">PepSY domain-containing protein</fullName>
    </recommendedName>
</protein>
<name>A0ABM8B0C5_9BACT</name>
<dbReference type="InterPro" id="IPR025711">
    <property type="entry name" value="PepSY"/>
</dbReference>
<sequence>MKILSTHNRIGAGILAVAIALSPVTLMAEGHGNHDDSYRDAAVVTRSLEQHQIALPQLIQKAEEVGKGIAIGVEVEDDIALQGIEVILLRDSEIIRVNTSPVTGDVLKIGSPEIIHSAIARISKRYDSLKYAKTSLREAVTIAEKTENGIAYQAHVEDIDDWACYEINIMSNGTQIRVIVDPETGRIVGRDTRSDKHHDDH</sequence>
<reference evidence="2 3" key="1">
    <citation type="submission" date="2022-08" db="EMBL/GenBank/DDBJ databases">
        <title>Genome Sequence of the sulphate-reducing bacterium, Pseudodesulfovibrio sp. SYK.</title>
        <authorList>
            <person name="Kondo R."/>
            <person name="Kataoka T."/>
        </authorList>
    </citation>
    <scope>NUCLEOTIDE SEQUENCE [LARGE SCALE GENOMIC DNA]</scope>
    <source>
        <strain evidence="2 3">SYK</strain>
    </source>
</reference>
<evidence type="ECO:0000313" key="2">
    <source>
        <dbReference type="EMBL" id="BDQ37245.1"/>
    </source>
</evidence>
<dbReference type="Gene3D" id="3.10.450.40">
    <property type="match status" value="1"/>
</dbReference>
<evidence type="ECO:0000259" key="1">
    <source>
        <dbReference type="Pfam" id="PF03413"/>
    </source>
</evidence>
<dbReference type="EMBL" id="AP026709">
    <property type="protein sequence ID" value="BDQ37245.1"/>
    <property type="molecule type" value="Genomic_DNA"/>
</dbReference>
<dbReference type="RefSeq" id="WP_281763103.1">
    <property type="nucleotide sequence ID" value="NZ_AP026709.1"/>
</dbReference>
<feature type="domain" description="PepSY" evidence="1">
    <location>
        <begin position="136"/>
        <end position="189"/>
    </location>
</feature>
<accession>A0ABM8B0C5</accession>
<organism evidence="2 3">
    <name type="scientific">Pseudodesulfovibrio nedwellii</name>
    <dbReference type="NCBI Taxonomy" id="2973072"/>
    <lineage>
        <taxon>Bacteria</taxon>
        <taxon>Pseudomonadati</taxon>
        <taxon>Thermodesulfobacteriota</taxon>
        <taxon>Desulfovibrionia</taxon>
        <taxon>Desulfovibrionales</taxon>
        <taxon>Desulfovibrionaceae</taxon>
    </lineage>
</organism>